<evidence type="ECO:0000313" key="3">
    <source>
        <dbReference type="EMBL" id="KYN01078.1"/>
    </source>
</evidence>
<evidence type="ECO:0000256" key="1">
    <source>
        <dbReference type="ARBA" id="ARBA00022786"/>
    </source>
</evidence>
<dbReference type="Gene3D" id="2.60.120.920">
    <property type="match status" value="1"/>
</dbReference>
<name>A0A195CK41_9HYME</name>
<feature type="domain" description="B30.2/SPRY" evidence="2">
    <location>
        <begin position="3"/>
        <end position="193"/>
    </location>
</feature>
<keyword evidence="1" id="KW-0833">Ubl conjugation pathway</keyword>
<sequence>MDLITKDQHAKIENDFFSPKHEWTWDKTFSTSSIKLSDNNLNVIFHPVYSTGTAVVKGNKSLEKGRHHYWEVLMVTHIYGTDVMVGVGTANAELHNASEHFCALLGRDQESWGFSYKGYLQHDGKTCKYGTRFGQKDSIGIHLDAWTGTLQFFINRKPLGVAFTKLNNVILYPLISSTMAQCVMKLTYSCSMPVSLQTICLAVLSPSQKLYLYKKFPGLRYLTNNIFADILQKSIDCDNEGDIEYPAEYIILDDFDYALVGFGVKKRKPLNNTQACDKNLEI</sequence>
<organism evidence="3 4">
    <name type="scientific">Cyphomyrmex costatus</name>
    <dbReference type="NCBI Taxonomy" id="456900"/>
    <lineage>
        <taxon>Eukaryota</taxon>
        <taxon>Metazoa</taxon>
        <taxon>Ecdysozoa</taxon>
        <taxon>Arthropoda</taxon>
        <taxon>Hexapoda</taxon>
        <taxon>Insecta</taxon>
        <taxon>Pterygota</taxon>
        <taxon>Neoptera</taxon>
        <taxon>Endopterygota</taxon>
        <taxon>Hymenoptera</taxon>
        <taxon>Apocrita</taxon>
        <taxon>Aculeata</taxon>
        <taxon>Formicoidea</taxon>
        <taxon>Formicidae</taxon>
        <taxon>Myrmicinae</taxon>
        <taxon>Cyphomyrmex</taxon>
    </lineage>
</organism>
<dbReference type="InterPro" id="IPR043136">
    <property type="entry name" value="B30.2/SPRY_sf"/>
</dbReference>
<dbReference type="EMBL" id="KQ977642">
    <property type="protein sequence ID" value="KYN01078.1"/>
    <property type="molecule type" value="Genomic_DNA"/>
</dbReference>
<reference evidence="3 4" key="1">
    <citation type="submission" date="2016-03" db="EMBL/GenBank/DDBJ databases">
        <title>Cyphomyrmex costatus WGS genome.</title>
        <authorList>
            <person name="Nygaard S."/>
            <person name="Hu H."/>
            <person name="Boomsma J."/>
            <person name="Zhang G."/>
        </authorList>
    </citation>
    <scope>NUCLEOTIDE SEQUENCE [LARGE SCALE GENOMIC DNA]</scope>
    <source>
        <strain evidence="3">MS0001</strain>
        <tissue evidence="3">Whole body</tissue>
    </source>
</reference>
<evidence type="ECO:0000259" key="2">
    <source>
        <dbReference type="PROSITE" id="PS50188"/>
    </source>
</evidence>
<dbReference type="PANTHER" id="PTHR12245:SF5">
    <property type="entry name" value="SPRY DOMAIN-CONTAINING SOCS BOX PROTEIN 3"/>
    <property type="match status" value="1"/>
</dbReference>
<proteinExistence type="predicted"/>
<keyword evidence="4" id="KW-1185">Reference proteome</keyword>
<dbReference type="GO" id="GO:0019005">
    <property type="term" value="C:SCF ubiquitin ligase complex"/>
    <property type="evidence" value="ECO:0007669"/>
    <property type="project" value="TreeGrafter"/>
</dbReference>
<dbReference type="InterPro" id="IPR003877">
    <property type="entry name" value="SPRY_dom"/>
</dbReference>
<dbReference type="InterPro" id="IPR013320">
    <property type="entry name" value="ConA-like_dom_sf"/>
</dbReference>
<evidence type="ECO:0000313" key="4">
    <source>
        <dbReference type="Proteomes" id="UP000078542"/>
    </source>
</evidence>
<dbReference type="STRING" id="456900.A0A195CK41"/>
<dbReference type="Pfam" id="PF00622">
    <property type="entry name" value="SPRY"/>
    <property type="match status" value="1"/>
</dbReference>
<dbReference type="InterPro" id="IPR001870">
    <property type="entry name" value="B30.2/SPRY"/>
</dbReference>
<dbReference type="GO" id="GO:0043161">
    <property type="term" value="P:proteasome-mediated ubiquitin-dependent protein catabolic process"/>
    <property type="evidence" value="ECO:0007669"/>
    <property type="project" value="TreeGrafter"/>
</dbReference>
<dbReference type="CDD" id="cd12876">
    <property type="entry name" value="SPRY_SOCS3"/>
    <property type="match status" value="1"/>
</dbReference>
<dbReference type="AlphaFoldDB" id="A0A195CK41"/>
<protein>
    <submittedName>
        <fullName evidence="3">SPRY domain-containing SOCS box protein 3</fullName>
    </submittedName>
</protein>
<gene>
    <name evidence="3" type="ORF">ALC62_08304</name>
</gene>
<accession>A0A195CK41</accession>
<dbReference type="InterPro" id="IPR050672">
    <property type="entry name" value="FBXO45-Fsn/SPSB_families"/>
</dbReference>
<dbReference type="PROSITE" id="PS50188">
    <property type="entry name" value="B302_SPRY"/>
    <property type="match status" value="1"/>
</dbReference>
<dbReference type="InterPro" id="IPR035754">
    <property type="entry name" value="SPRY_SPSB3"/>
</dbReference>
<dbReference type="PANTHER" id="PTHR12245">
    <property type="entry name" value="SPRY DOMAIN CONTAINING SOCS BOX PROTEIN"/>
    <property type="match status" value="1"/>
</dbReference>
<dbReference type="Proteomes" id="UP000078542">
    <property type="component" value="Unassembled WGS sequence"/>
</dbReference>
<dbReference type="SMART" id="SM00449">
    <property type="entry name" value="SPRY"/>
    <property type="match status" value="1"/>
</dbReference>
<dbReference type="SUPFAM" id="SSF49899">
    <property type="entry name" value="Concanavalin A-like lectins/glucanases"/>
    <property type="match status" value="1"/>
</dbReference>